<protein>
    <submittedName>
        <fullName evidence="2">Uncharacterized protein</fullName>
    </submittedName>
</protein>
<dbReference type="EMBL" id="AEJB01000126">
    <property type="protein sequence ID" value="ELP69732.1"/>
    <property type="molecule type" value="Genomic_DNA"/>
</dbReference>
<sequence length="149" mass="15471">MWSTIPAAAPRMAPSAPRRGDPCPLSRHRRRAGAPSASRTPASAAPSLGTSRPKSATRAVHAGSADGIRLDRVDGTPRQEGSRHLVRAGSGPGRRGRRSALPVAGDGDHQGTATGVRLALRSGSRSDQRSGAARALAERNKDDCATDVR</sequence>
<evidence type="ECO:0000313" key="2">
    <source>
        <dbReference type="EMBL" id="ELP69732.1"/>
    </source>
</evidence>
<keyword evidence="3" id="KW-1185">Reference proteome</keyword>
<feature type="compositionally biased region" description="Basic and acidic residues" evidence="1">
    <location>
        <begin position="68"/>
        <end position="83"/>
    </location>
</feature>
<reference evidence="2 3" key="1">
    <citation type="journal article" date="2011" name="Plasmid">
        <title>Streptomyces turgidiscabies Car8 contains a modular pathogenicity island that shares virulence genes with other actinobacterial plant pathogens.</title>
        <authorList>
            <person name="Huguet-Tapia J.C."/>
            <person name="Badger J.H."/>
            <person name="Loria R."/>
            <person name="Pettis G.S."/>
        </authorList>
    </citation>
    <scope>NUCLEOTIDE SEQUENCE [LARGE SCALE GENOMIC DNA]</scope>
    <source>
        <strain evidence="2 3">Car8</strain>
    </source>
</reference>
<feature type="compositionally biased region" description="Basic and acidic residues" evidence="1">
    <location>
        <begin position="136"/>
        <end position="149"/>
    </location>
</feature>
<comment type="caution">
    <text evidence="2">The sequence shown here is derived from an EMBL/GenBank/DDBJ whole genome shotgun (WGS) entry which is preliminary data.</text>
</comment>
<dbReference type="AlphaFoldDB" id="L7FEJ3"/>
<evidence type="ECO:0000313" key="3">
    <source>
        <dbReference type="Proteomes" id="UP000010931"/>
    </source>
</evidence>
<feature type="compositionally biased region" description="Low complexity" evidence="1">
    <location>
        <begin position="1"/>
        <end position="17"/>
    </location>
</feature>
<organism evidence="2 3">
    <name type="scientific">Streptomyces turgidiscabies (strain Car8)</name>
    <dbReference type="NCBI Taxonomy" id="698760"/>
    <lineage>
        <taxon>Bacteria</taxon>
        <taxon>Bacillati</taxon>
        <taxon>Actinomycetota</taxon>
        <taxon>Actinomycetes</taxon>
        <taxon>Kitasatosporales</taxon>
        <taxon>Streptomycetaceae</taxon>
        <taxon>Streptomyces</taxon>
    </lineage>
</organism>
<feature type="compositionally biased region" description="Low complexity" evidence="1">
    <location>
        <begin position="33"/>
        <end position="47"/>
    </location>
</feature>
<dbReference type="PATRIC" id="fig|698760.3.peg.1592"/>
<proteinExistence type="predicted"/>
<evidence type="ECO:0000256" key="1">
    <source>
        <dbReference type="SAM" id="MobiDB-lite"/>
    </source>
</evidence>
<feature type="region of interest" description="Disordered" evidence="1">
    <location>
        <begin position="1"/>
        <end position="149"/>
    </location>
</feature>
<accession>L7FEJ3</accession>
<name>L7FEJ3_STRT8</name>
<dbReference type="Proteomes" id="UP000010931">
    <property type="component" value="Unassembled WGS sequence"/>
</dbReference>
<gene>
    <name evidence="2" type="ORF">STRTUCAR8_09052</name>
</gene>